<comment type="caution">
    <text evidence="1">The sequence shown here is derived from an EMBL/GenBank/DDBJ whole genome shotgun (WGS) entry which is preliminary data.</text>
</comment>
<accession>A0AAD7H0R6</accession>
<dbReference type="Pfam" id="PF18759">
    <property type="entry name" value="Plavaka"/>
    <property type="match status" value="1"/>
</dbReference>
<gene>
    <name evidence="1" type="ORF">B0H16DRAFT_1241872</name>
</gene>
<dbReference type="AlphaFoldDB" id="A0AAD7H0R6"/>
<feature type="non-terminal residue" evidence="1">
    <location>
        <position position="1"/>
    </location>
</feature>
<feature type="non-terminal residue" evidence="1">
    <location>
        <position position="105"/>
    </location>
</feature>
<protein>
    <submittedName>
        <fullName evidence="1">Uncharacterized protein</fullName>
    </submittedName>
</protein>
<organism evidence="1 2">
    <name type="scientific">Mycena metata</name>
    <dbReference type="NCBI Taxonomy" id="1033252"/>
    <lineage>
        <taxon>Eukaryota</taxon>
        <taxon>Fungi</taxon>
        <taxon>Dikarya</taxon>
        <taxon>Basidiomycota</taxon>
        <taxon>Agaricomycotina</taxon>
        <taxon>Agaricomycetes</taxon>
        <taxon>Agaricomycetidae</taxon>
        <taxon>Agaricales</taxon>
        <taxon>Marasmiineae</taxon>
        <taxon>Mycenaceae</taxon>
        <taxon>Mycena</taxon>
    </lineage>
</organism>
<dbReference type="InterPro" id="IPR041078">
    <property type="entry name" value="Plavaka"/>
</dbReference>
<proteinExistence type="predicted"/>
<reference evidence="1" key="1">
    <citation type="submission" date="2023-03" db="EMBL/GenBank/DDBJ databases">
        <title>Massive genome expansion in bonnet fungi (Mycena s.s.) driven by repeated elements and novel gene families across ecological guilds.</title>
        <authorList>
            <consortium name="Lawrence Berkeley National Laboratory"/>
            <person name="Harder C.B."/>
            <person name="Miyauchi S."/>
            <person name="Viragh M."/>
            <person name="Kuo A."/>
            <person name="Thoen E."/>
            <person name="Andreopoulos B."/>
            <person name="Lu D."/>
            <person name="Skrede I."/>
            <person name="Drula E."/>
            <person name="Henrissat B."/>
            <person name="Morin E."/>
            <person name="Kohler A."/>
            <person name="Barry K."/>
            <person name="LaButti K."/>
            <person name="Morin E."/>
            <person name="Salamov A."/>
            <person name="Lipzen A."/>
            <person name="Mereny Z."/>
            <person name="Hegedus B."/>
            <person name="Baldrian P."/>
            <person name="Stursova M."/>
            <person name="Weitz H."/>
            <person name="Taylor A."/>
            <person name="Grigoriev I.V."/>
            <person name="Nagy L.G."/>
            <person name="Martin F."/>
            <person name="Kauserud H."/>
        </authorList>
    </citation>
    <scope>NUCLEOTIDE SEQUENCE</scope>
    <source>
        <strain evidence="1">CBHHK182m</strain>
    </source>
</reference>
<name>A0AAD7H0R6_9AGAR</name>
<keyword evidence="2" id="KW-1185">Reference proteome</keyword>
<evidence type="ECO:0000313" key="1">
    <source>
        <dbReference type="EMBL" id="KAJ7709310.1"/>
    </source>
</evidence>
<dbReference type="EMBL" id="JARKIB010000422">
    <property type="protein sequence ID" value="KAJ7709310.1"/>
    <property type="molecule type" value="Genomic_DNA"/>
</dbReference>
<sequence length="105" mass="12136">HQQVQMSAAHINDLMENWASHPNAANPPFANHADLYATIDATEIGHVPWESFNVSYNGEWNPGDETPWKNKELTVYFRDPREILQIQLANPNFEFEMDLAPKRVF</sequence>
<dbReference type="Proteomes" id="UP001215598">
    <property type="component" value="Unassembled WGS sequence"/>
</dbReference>
<evidence type="ECO:0000313" key="2">
    <source>
        <dbReference type="Proteomes" id="UP001215598"/>
    </source>
</evidence>